<name>A0ABV1W8U4_9ACTN</name>
<dbReference type="Proteomes" id="UP001458415">
    <property type="component" value="Unassembled WGS sequence"/>
</dbReference>
<feature type="compositionally biased region" description="Basic and acidic residues" evidence="1">
    <location>
        <begin position="189"/>
        <end position="201"/>
    </location>
</feature>
<comment type="caution">
    <text evidence="2">The sequence shown here is derived from an EMBL/GenBank/DDBJ whole genome shotgun (WGS) entry which is preliminary data.</text>
</comment>
<reference evidence="2 3" key="1">
    <citation type="submission" date="2024-06" db="EMBL/GenBank/DDBJ databases">
        <title>The Natural Products Discovery Center: Release of the First 8490 Sequenced Strains for Exploring Actinobacteria Biosynthetic Diversity.</title>
        <authorList>
            <person name="Kalkreuter E."/>
            <person name="Kautsar S.A."/>
            <person name="Yang D."/>
            <person name="Bader C.D."/>
            <person name="Teijaro C.N."/>
            <person name="Fluegel L."/>
            <person name="Davis C.M."/>
            <person name="Simpson J.R."/>
            <person name="Lauterbach L."/>
            <person name="Steele A.D."/>
            <person name="Gui C."/>
            <person name="Meng S."/>
            <person name="Li G."/>
            <person name="Viehrig K."/>
            <person name="Ye F."/>
            <person name="Su P."/>
            <person name="Kiefer A.F."/>
            <person name="Nichols A."/>
            <person name="Cepeda A.J."/>
            <person name="Yan W."/>
            <person name="Fan B."/>
            <person name="Jiang Y."/>
            <person name="Adhikari A."/>
            <person name="Zheng C.-J."/>
            <person name="Schuster L."/>
            <person name="Cowan T.M."/>
            <person name="Smanski M.J."/>
            <person name="Chevrette M.G."/>
            <person name="De Carvalho L.P.S."/>
            <person name="Shen B."/>
        </authorList>
    </citation>
    <scope>NUCLEOTIDE SEQUENCE [LARGE SCALE GENOMIC DNA]</scope>
    <source>
        <strain evidence="2 3">NPDC000634</strain>
    </source>
</reference>
<feature type="region of interest" description="Disordered" evidence="1">
    <location>
        <begin position="188"/>
        <end position="207"/>
    </location>
</feature>
<evidence type="ECO:0000313" key="3">
    <source>
        <dbReference type="Proteomes" id="UP001458415"/>
    </source>
</evidence>
<accession>A0ABV1W8U4</accession>
<evidence type="ECO:0000256" key="1">
    <source>
        <dbReference type="SAM" id="MobiDB-lite"/>
    </source>
</evidence>
<dbReference type="EMBL" id="JBEPCU010000586">
    <property type="protein sequence ID" value="MER6980624.1"/>
    <property type="molecule type" value="Genomic_DNA"/>
</dbReference>
<organism evidence="2 3">
    <name type="scientific">Streptomyces carpinensis</name>
    <dbReference type="NCBI Taxonomy" id="66369"/>
    <lineage>
        <taxon>Bacteria</taxon>
        <taxon>Bacillati</taxon>
        <taxon>Actinomycetota</taxon>
        <taxon>Actinomycetes</taxon>
        <taxon>Kitasatosporales</taxon>
        <taxon>Streptomycetaceae</taxon>
        <taxon>Streptomyces</taxon>
    </lineage>
</organism>
<gene>
    <name evidence="2" type="ORF">ABT317_27550</name>
</gene>
<keyword evidence="3" id="KW-1185">Reference proteome</keyword>
<sequence>MPTASPGSRGVSPRPRLPDVALVVAGGSGRTTVLRSGESGFARLWQLLQPTDTGTEPVREAWAEGRYPAVRLTVVWGLTGVGGWPQTDRAPGGDVAMERQDQLFLAEDGTPWVRSDPAPDVADDDLRWHRAPRTVFEQLERAGLLGEKGEPATGGRSGSVTERVRWAAAGLGAGIGGSLLLHRIRRAAARREAGPPREEPRQQLIDL</sequence>
<proteinExistence type="predicted"/>
<evidence type="ECO:0000313" key="2">
    <source>
        <dbReference type="EMBL" id="MER6980624.1"/>
    </source>
</evidence>
<protein>
    <submittedName>
        <fullName evidence="2">Uncharacterized protein</fullName>
    </submittedName>
</protein>